<evidence type="ECO:0000313" key="7">
    <source>
        <dbReference type="Proteomes" id="UP001501126"/>
    </source>
</evidence>
<proteinExistence type="predicted"/>
<evidence type="ECO:0000259" key="5">
    <source>
        <dbReference type="SMART" id="SM00534"/>
    </source>
</evidence>
<evidence type="ECO:0000313" key="6">
    <source>
        <dbReference type="EMBL" id="GAA0876395.1"/>
    </source>
</evidence>
<evidence type="ECO:0000256" key="4">
    <source>
        <dbReference type="SAM" id="Phobius"/>
    </source>
</evidence>
<dbReference type="Proteomes" id="UP001501126">
    <property type="component" value="Unassembled WGS sequence"/>
</dbReference>
<dbReference type="PANTHER" id="PTHR11361">
    <property type="entry name" value="DNA MISMATCH REPAIR PROTEIN MUTS FAMILY MEMBER"/>
    <property type="match status" value="1"/>
</dbReference>
<dbReference type="Pfam" id="PF00488">
    <property type="entry name" value="MutS_V"/>
    <property type="match status" value="1"/>
</dbReference>
<keyword evidence="3" id="KW-0238">DNA-binding</keyword>
<accession>A0ABP3Y4A5</accession>
<reference evidence="7" key="1">
    <citation type="journal article" date="2019" name="Int. J. Syst. Evol. Microbiol.">
        <title>The Global Catalogue of Microorganisms (GCM) 10K type strain sequencing project: providing services to taxonomists for standard genome sequencing and annotation.</title>
        <authorList>
            <consortium name="The Broad Institute Genomics Platform"/>
            <consortium name="The Broad Institute Genome Sequencing Center for Infectious Disease"/>
            <person name="Wu L."/>
            <person name="Ma J."/>
        </authorList>
    </citation>
    <scope>NUCLEOTIDE SEQUENCE [LARGE SCALE GENOMIC DNA]</scope>
    <source>
        <strain evidence="7">JCM 16083</strain>
    </source>
</reference>
<dbReference type="InterPro" id="IPR000432">
    <property type="entry name" value="DNA_mismatch_repair_MutS_C"/>
</dbReference>
<dbReference type="RefSeq" id="WP_343789134.1">
    <property type="nucleotide sequence ID" value="NZ_BAAAFH010000022.1"/>
</dbReference>
<evidence type="ECO:0000256" key="3">
    <source>
        <dbReference type="ARBA" id="ARBA00023125"/>
    </source>
</evidence>
<evidence type="ECO:0000256" key="2">
    <source>
        <dbReference type="ARBA" id="ARBA00022840"/>
    </source>
</evidence>
<keyword evidence="4" id="KW-0472">Membrane</keyword>
<gene>
    <name evidence="6" type="ORF">GCM10009118_28050</name>
</gene>
<keyword evidence="2" id="KW-0067">ATP-binding</keyword>
<dbReference type="PANTHER" id="PTHR11361:SF152">
    <property type="entry name" value="DNA MISMATCH REPAIR PROTEIN"/>
    <property type="match status" value="1"/>
</dbReference>
<feature type="transmembrane region" description="Helical" evidence="4">
    <location>
        <begin position="138"/>
        <end position="157"/>
    </location>
</feature>
<keyword evidence="1" id="KW-0547">Nucleotide-binding</keyword>
<protein>
    <submittedName>
        <fullName evidence="6">MutS family DNA mismatch repair protein</fullName>
    </submittedName>
</protein>
<dbReference type="InterPro" id="IPR027417">
    <property type="entry name" value="P-loop_NTPase"/>
</dbReference>
<dbReference type="Gene3D" id="3.40.50.300">
    <property type="entry name" value="P-loop containing nucleotide triphosphate hydrolases"/>
    <property type="match status" value="1"/>
</dbReference>
<dbReference type="SMART" id="SM00534">
    <property type="entry name" value="MUTSac"/>
    <property type="match status" value="1"/>
</dbReference>
<feature type="transmembrane region" description="Helical" evidence="4">
    <location>
        <begin position="187"/>
        <end position="205"/>
    </location>
</feature>
<comment type="caution">
    <text evidence="6">The sequence shown here is derived from an EMBL/GenBank/DDBJ whole genome shotgun (WGS) entry which is preliminary data.</text>
</comment>
<name>A0ABP3Y4A5_9FLAO</name>
<feature type="domain" description="DNA mismatch repair proteins mutS family" evidence="5">
    <location>
        <begin position="338"/>
        <end position="523"/>
    </location>
</feature>
<keyword evidence="7" id="KW-1185">Reference proteome</keyword>
<feature type="transmembrane region" description="Helical" evidence="4">
    <location>
        <begin position="246"/>
        <end position="267"/>
    </location>
</feature>
<dbReference type="InterPro" id="IPR045076">
    <property type="entry name" value="MutS"/>
</dbReference>
<evidence type="ECO:0000256" key="1">
    <source>
        <dbReference type="ARBA" id="ARBA00022741"/>
    </source>
</evidence>
<dbReference type="SUPFAM" id="SSF52540">
    <property type="entry name" value="P-loop containing nucleoside triphosphate hydrolases"/>
    <property type="match status" value="1"/>
</dbReference>
<sequence>MLFRRKKKTLQKLESRFGHLKTEGFNFQLITRYTAHKDHSSTFQEISNQTGNDLDFDLFFCFVDRTSSKIGQQFLYDRLKTIDDRTEEFVVQEKIITYLEKNPKEQLEIQYLLNKLNNHQTYYIPDLFQKEIERKPKWFFLFPILSFTAILSILLSFFNPNVALILFGLFPINILIHYGLKRKTTLFLNSVPSLLAMGAVAKNLLKVKVIRDSFSEISPSIKVIASIRRNMSFFKLEQKVDSDMEAAYWFLLELIKITFLLEPLLLFSSLDKLQNKAKDIENVFRFIGQVDTFVSVASLRKGEPYCTPTINKNNRTIQFTDLRHPLVPHCVPNSVDTQKSILLTGSNMSGKTTFIRSIGLNYISGIALNTCFASAASLPVARLFSVIRIEDDVLNASSYFYREVDEIKEIIEQSGKSTRSIILLDELFKGTNTAERIAAAKAVLSYLEQQNSQIFVSTHDIELTTLLGDKFDLFHFTESIVDSSIYFDYKIKKGISQSGNALKIIAIHQYPEAIVKEAEELLHTMKRNY</sequence>
<dbReference type="EMBL" id="BAAAFH010000022">
    <property type="protein sequence ID" value="GAA0876395.1"/>
    <property type="molecule type" value="Genomic_DNA"/>
</dbReference>
<keyword evidence="4" id="KW-0812">Transmembrane</keyword>
<organism evidence="6 7">
    <name type="scientific">Wandonia haliotis</name>
    <dbReference type="NCBI Taxonomy" id="574963"/>
    <lineage>
        <taxon>Bacteria</taxon>
        <taxon>Pseudomonadati</taxon>
        <taxon>Bacteroidota</taxon>
        <taxon>Flavobacteriia</taxon>
        <taxon>Flavobacteriales</taxon>
        <taxon>Crocinitomicaceae</taxon>
        <taxon>Wandonia</taxon>
    </lineage>
</organism>
<feature type="transmembrane region" description="Helical" evidence="4">
    <location>
        <begin position="163"/>
        <end position="180"/>
    </location>
</feature>
<keyword evidence="4" id="KW-1133">Transmembrane helix</keyword>